<evidence type="ECO:0000256" key="1">
    <source>
        <dbReference type="SAM" id="MobiDB-lite"/>
    </source>
</evidence>
<feature type="transmembrane region" description="Helical" evidence="2">
    <location>
        <begin position="71"/>
        <end position="104"/>
    </location>
</feature>
<sequence>MGIAVFWAVLSLCVIIAIFRKVNPRKLFLAWSIWTIVVCAADLTLVLLLSIDYTILVDIFNEKKDKHPFQIYELLSCGVLILLASRGIVLWFVNVIFAAIMFTLRVKVHTDFETFSNCSTNADSGHRSTSPYRDSRRRSNKTHRAESFSRFQGLPRIVPIQSTNENVAFHSRRALFQYDRRPPSSTCGPPRPVYT</sequence>
<dbReference type="Proteomes" id="UP000327044">
    <property type="component" value="Unassembled WGS sequence"/>
</dbReference>
<feature type="transmembrane region" description="Helical" evidence="2">
    <location>
        <begin position="29"/>
        <end position="51"/>
    </location>
</feature>
<evidence type="ECO:0000313" key="4">
    <source>
        <dbReference type="Proteomes" id="UP000327044"/>
    </source>
</evidence>
<keyword evidence="2" id="KW-1133">Transmembrane helix</keyword>
<proteinExistence type="predicted"/>
<keyword evidence="2" id="KW-0472">Membrane</keyword>
<gene>
    <name evidence="3" type="ORF">PPYR_10976</name>
</gene>
<feature type="region of interest" description="Disordered" evidence="1">
    <location>
        <begin position="121"/>
        <end position="142"/>
    </location>
</feature>
<evidence type="ECO:0000313" key="3">
    <source>
        <dbReference type="EMBL" id="KAB0796915.1"/>
    </source>
</evidence>
<dbReference type="AlphaFoldDB" id="A0A5N4AHT6"/>
<accession>A0A5N4AHT6</accession>
<reference evidence="3 4" key="1">
    <citation type="journal article" date="2018" name="Elife">
        <title>Firefly genomes illuminate parallel origins of bioluminescence in beetles.</title>
        <authorList>
            <person name="Fallon T.R."/>
            <person name="Lower S.E."/>
            <person name="Chang C.H."/>
            <person name="Bessho-Uehara M."/>
            <person name="Martin G.J."/>
            <person name="Bewick A.J."/>
            <person name="Behringer M."/>
            <person name="Debat H.J."/>
            <person name="Wong I."/>
            <person name="Day J.C."/>
            <person name="Suvorov A."/>
            <person name="Silva C.J."/>
            <person name="Stanger-Hall K.F."/>
            <person name="Hall D.W."/>
            <person name="Schmitz R.J."/>
            <person name="Nelson D.R."/>
            <person name="Lewis S.M."/>
            <person name="Shigenobu S."/>
            <person name="Bybee S.M."/>
            <person name="Larracuente A.M."/>
            <person name="Oba Y."/>
            <person name="Weng J.K."/>
        </authorList>
    </citation>
    <scope>NUCLEOTIDE SEQUENCE [LARGE SCALE GENOMIC DNA]</scope>
    <source>
        <strain evidence="3">1611_PpyrPB1</strain>
        <tissue evidence="3">Whole body</tissue>
    </source>
</reference>
<feature type="compositionally biased region" description="Polar residues" evidence="1">
    <location>
        <begin position="121"/>
        <end position="132"/>
    </location>
</feature>
<name>A0A5N4AHT6_PHOPY</name>
<evidence type="ECO:0000256" key="2">
    <source>
        <dbReference type="SAM" id="Phobius"/>
    </source>
</evidence>
<keyword evidence="2" id="KW-0812">Transmembrane</keyword>
<organism evidence="3 4">
    <name type="scientific">Photinus pyralis</name>
    <name type="common">Common eastern firefly</name>
    <name type="synonym">Lampyris pyralis</name>
    <dbReference type="NCBI Taxonomy" id="7054"/>
    <lineage>
        <taxon>Eukaryota</taxon>
        <taxon>Metazoa</taxon>
        <taxon>Ecdysozoa</taxon>
        <taxon>Arthropoda</taxon>
        <taxon>Hexapoda</taxon>
        <taxon>Insecta</taxon>
        <taxon>Pterygota</taxon>
        <taxon>Neoptera</taxon>
        <taxon>Endopterygota</taxon>
        <taxon>Coleoptera</taxon>
        <taxon>Polyphaga</taxon>
        <taxon>Elateriformia</taxon>
        <taxon>Elateroidea</taxon>
        <taxon>Lampyridae</taxon>
        <taxon>Lampyrinae</taxon>
        <taxon>Photinus</taxon>
    </lineage>
</organism>
<keyword evidence="4" id="KW-1185">Reference proteome</keyword>
<dbReference type="InParanoid" id="A0A5N4AHT6"/>
<dbReference type="EMBL" id="VVIM01000007">
    <property type="protein sequence ID" value="KAB0796915.1"/>
    <property type="molecule type" value="Genomic_DNA"/>
</dbReference>
<feature type="transmembrane region" description="Helical" evidence="2">
    <location>
        <begin position="6"/>
        <end position="22"/>
    </location>
</feature>
<protein>
    <submittedName>
        <fullName evidence="3">Uncharacterized protein</fullName>
    </submittedName>
</protein>
<comment type="caution">
    <text evidence="3">The sequence shown here is derived from an EMBL/GenBank/DDBJ whole genome shotgun (WGS) entry which is preliminary data.</text>
</comment>